<dbReference type="Pfam" id="PF01875">
    <property type="entry name" value="Memo"/>
    <property type="match status" value="1"/>
</dbReference>
<protein>
    <submittedName>
        <fullName evidence="2">AmmeMemoRadiSam system protein B</fullName>
    </submittedName>
</protein>
<gene>
    <name evidence="2" type="primary">amrB</name>
    <name evidence="2" type="ORF">ENL07_02960</name>
</gene>
<dbReference type="CDD" id="cd07361">
    <property type="entry name" value="MEMO_like"/>
    <property type="match status" value="1"/>
</dbReference>
<dbReference type="PANTHER" id="PTHR11060:SF0">
    <property type="entry name" value="PROTEIN MEMO1"/>
    <property type="match status" value="1"/>
</dbReference>
<accession>A0A7C5HRM9</accession>
<dbReference type="Gene3D" id="3.40.830.10">
    <property type="entry name" value="LigB-like"/>
    <property type="match status" value="1"/>
</dbReference>
<dbReference type="Proteomes" id="UP000886058">
    <property type="component" value="Unassembled WGS sequence"/>
</dbReference>
<dbReference type="PANTHER" id="PTHR11060">
    <property type="entry name" value="PROTEIN MEMO1"/>
    <property type="match status" value="1"/>
</dbReference>
<name>A0A7C5HRM9_9CHLB</name>
<organism evidence="2">
    <name type="scientific">Chlorobaculum parvum</name>
    <dbReference type="NCBI Taxonomy" id="274539"/>
    <lineage>
        <taxon>Bacteria</taxon>
        <taxon>Pseudomonadati</taxon>
        <taxon>Chlorobiota</taxon>
        <taxon>Chlorobiia</taxon>
        <taxon>Chlorobiales</taxon>
        <taxon>Chlorobiaceae</taxon>
        <taxon>Chlorobaculum</taxon>
    </lineage>
</organism>
<dbReference type="AlphaFoldDB" id="A0A7C5HRM9"/>
<evidence type="ECO:0000313" key="2">
    <source>
        <dbReference type="EMBL" id="HHE31607.1"/>
    </source>
</evidence>
<comment type="similarity">
    <text evidence="1">Belongs to the MEMO1 family.</text>
</comment>
<comment type="caution">
    <text evidence="2">The sequence shown here is derived from an EMBL/GenBank/DDBJ whole genome shotgun (WGS) entry which is preliminary data.</text>
</comment>
<sequence length="287" mass="31784">MMAMQQNIRNPAVAGAFYPADPSELNTLLAELFEKTSQPSSQPTPKAFIVPHAGYRFSGQVAAQAFRTLEGRRIRTAVLLGNAHAALFDGIAIDPHDGWRTPLGTVPLDEMVRTRLIELDPTLYHQSDIAHRRDHVLEVQLPLLQHALPPGFKILPLLFGQNPAGTYRQCAEALLPLLSNDDLLIASSDLSHYPTYHDAQAIDPQTLEHMVRLDIQGLEQHEKKVIRCEIPSLETLFCGTDAIKTVLEIGRRLGWKSELLDYRNSGDADHASREAVVGYGAVMFTAP</sequence>
<reference evidence="2" key="1">
    <citation type="journal article" date="2020" name="mSystems">
        <title>Genome- and Community-Level Interaction Insights into Carbon Utilization and Element Cycling Functions of Hydrothermarchaeota in Hydrothermal Sediment.</title>
        <authorList>
            <person name="Zhou Z."/>
            <person name="Liu Y."/>
            <person name="Xu W."/>
            <person name="Pan J."/>
            <person name="Luo Z.H."/>
            <person name="Li M."/>
        </authorList>
    </citation>
    <scope>NUCLEOTIDE SEQUENCE [LARGE SCALE GENOMIC DNA]</scope>
    <source>
        <strain evidence="2">HyVt-633</strain>
    </source>
</reference>
<proteinExistence type="inferred from homology"/>
<dbReference type="InterPro" id="IPR002737">
    <property type="entry name" value="MEMO1_fam"/>
</dbReference>
<evidence type="ECO:0000256" key="1">
    <source>
        <dbReference type="ARBA" id="ARBA00006315"/>
    </source>
</evidence>
<dbReference type="EMBL" id="DRSQ01000066">
    <property type="protein sequence ID" value="HHE31607.1"/>
    <property type="molecule type" value="Genomic_DNA"/>
</dbReference>
<dbReference type="NCBIfam" id="TIGR04336">
    <property type="entry name" value="AmmeMemoSam_B"/>
    <property type="match status" value="1"/>
</dbReference>